<dbReference type="EMBL" id="FO203431">
    <property type="protein sequence ID" value="CCH90691.1"/>
    <property type="molecule type" value="Genomic_DNA"/>
</dbReference>
<dbReference type="PANTHER" id="PTHR30055:SF234">
    <property type="entry name" value="HTH-TYPE TRANSCRIPTIONAL REGULATOR BETI"/>
    <property type="match status" value="1"/>
</dbReference>
<keyword evidence="3" id="KW-0804">Transcription</keyword>
<dbReference type="SUPFAM" id="SSF46689">
    <property type="entry name" value="Homeodomain-like"/>
    <property type="match status" value="1"/>
</dbReference>
<feature type="domain" description="HTH tetR-type" evidence="5">
    <location>
        <begin position="12"/>
        <end position="72"/>
    </location>
</feature>
<keyword evidence="2 4" id="KW-0238">DNA-binding</keyword>
<name>I4F4X8_MODI5</name>
<dbReference type="InterPro" id="IPR050109">
    <property type="entry name" value="HTH-type_TetR-like_transc_reg"/>
</dbReference>
<dbReference type="InterPro" id="IPR001647">
    <property type="entry name" value="HTH_TetR"/>
</dbReference>
<evidence type="ECO:0000256" key="3">
    <source>
        <dbReference type="ARBA" id="ARBA00023163"/>
    </source>
</evidence>
<dbReference type="Gene3D" id="1.10.10.60">
    <property type="entry name" value="Homeodomain-like"/>
    <property type="match status" value="1"/>
</dbReference>
<dbReference type="GO" id="GO:0003700">
    <property type="term" value="F:DNA-binding transcription factor activity"/>
    <property type="evidence" value="ECO:0007669"/>
    <property type="project" value="TreeGrafter"/>
</dbReference>
<dbReference type="GO" id="GO:0000976">
    <property type="term" value="F:transcription cis-regulatory region binding"/>
    <property type="evidence" value="ECO:0007669"/>
    <property type="project" value="TreeGrafter"/>
</dbReference>
<accession>I4F4X8</accession>
<dbReference type="STRING" id="477641.MODMU_5317"/>
<evidence type="ECO:0000259" key="5">
    <source>
        <dbReference type="PROSITE" id="PS50977"/>
    </source>
</evidence>
<dbReference type="SUPFAM" id="SSF48498">
    <property type="entry name" value="Tetracyclin repressor-like, C-terminal domain"/>
    <property type="match status" value="1"/>
</dbReference>
<protein>
    <submittedName>
        <fullName evidence="6">Transcriptional regulator</fullName>
    </submittedName>
</protein>
<dbReference type="HOGENOM" id="CLU_099797_0_0_11"/>
<reference evidence="6 7" key="1">
    <citation type="journal article" date="2012" name="J. Bacteriol.">
        <title>Genome Sequence of Radiation-Resistant Modestobacter marinus Strain BC501, a Representative Actinobacterium That Thrives on Calcareous Stone Surfaces.</title>
        <authorList>
            <person name="Normand P."/>
            <person name="Gury J."/>
            <person name="Pujic P."/>
            <person name="Chouaia B."/>
            <person name="Crotti E."/>
            <person name="Brusetti L."/>
            <person name="Daffonchio D."/>
            <person name="Vacherie B."/>
            <person name="Barbe V."/>
            <person name="Medigue C."/>
            <person name="Calteau A."/>
            <person name="Ghodhbane-Gtari F."/>
            <person name="Essoussi I."/>
            <person name="Nouioui I."/>
            <person name="Abbassi-Ghozzi I."/>
            <person name="Gtari M."/>
        </authorList>
    </citation>
    <scope>NUCLEOTIDE SEQUENCE [LARGE SCALE GENOMIC DNA]</scope>
    <source>
        <strain evidence="7">BC 501</strain>
    </source>
</reference>
<evidence type="ECO:0000256" key="2">
    <source>
        <dbReference type="ARBA" id="ARBA00023125"/>
    </source>
</evidence>
<dbReference type="AlphaFoldDB" id="I4F4X8"/>
<dbReference type="eggNOG" id="COG1309">
    <property type="taxonomic scope" value="Bacteria"/>
</dbReference>
<dbReference type="KEGG" id="mmar:MODMU_5317"/>
<dbReference type="Pfam" id="PF00440">
    <property type="entry name" value="TetR_N"/>
    <property type="match status" value="1"/>
</dbReference>
<sequence>MTSLDTRSTRTQARREELLDELVALVLAEGFGAFTLDDLARRLHCSKSTLYGLAASKEQLVVAVVKRFFQRATVAVEERAAVPVDHREQLSAYLLAVAERLQPASPAFFADVAAFAPAREIYERNTRSAAARVQRMVTDGVAAGTIRPVHASFVGAAVAAVMAAIHRGEITAVTGLDDAAAYRELADLVVAGTAPRGDRAPAG</sequence>
<proteinExistence type="predicted"/>
<dbReference type="PANTHER" id="PTHR30055">
    <property type="entry name" value="HTH-TYPE TRANSCRIPTIONAL REGULATOR RUTR"/>
    <property type="match status" value="1"/>
</dbReference>
<dbReference type="OrthoDB" id="5181477at2"/>
<dbReference type="InterPro" id="IPR009057">
    <property type="entry name" value="Homeodomain-like_sf"/>
</dbReference>
<feature type="DNA-binding region" description="H-T-H motif" evidence="4">
    <location>
        <begin position="35"/>
        <end position="54"/>
    </location>
</feature>
<keyword evidence="1" id="KW-0805">Transcription regulation</keyword>
<evidence type="ECO:0000313" key="6">
    <source>
        <dbReference type="EMBL" id="CCH90691.1"/>
    </source>
</evidence>
<evidence type="ECO:0000256" key="1">
    <source>
        <dbReference type="ARBA" id="ARBA00023015"/>
    </source>
</evidence>
<dbReference type="InterPro" id="IPR036271">
    <property type="entry name" value="Tet_transcr_reg_TetR-rel_C_sf"/>
</dbReference>
<dbReference type="OMA" id="MMVRIQQ"/>
<organism evidence="6 7">
    <name type="scientific">Modestobacter italicus (strain DSM 44449 / CECT 9708 / BC 501)</name>
    <dbReference type="NCBI Taxonomy" id="2732864"/>
    <lineage>
        <taxon>Bacteria</taxon>
        <taxon>Bacillati</taxon>
        <taxon>Actinomycetota</taxon>
        <taxon>Actinomycetes</taxon>
        <taxon>Geodermatophilales</taxon>
        <taxon>Geodermatophilaceae</taxon>
        <taxon>Modestobacter</taxon>
    </lineage>
</organism>
<gene>
    <name evidence="6" type="ordered locus">MODMU_5317</name>
</gene>
<dbReference type="Proteomes" id="UP000006461">
    <property type="component" value="Chromosome"/>
</dbReference>
<evidence type="ECO:0000256" key="4">
    <source>
        <dbReference type="PROSITE-ProRule" id="PRU00335"/>
    </source>
</evidence>
<dbReference type="PROSITE" id="PS50977">
    <property type="entry name" value="HTH_TETR_2"/>
    <property type="match status" value="1"/>
</dbReference>
<dbReference type="PATRIC" id="fig|477641.3.peg.4995"/>
<keyword evidence="7" id="KW-1185">Reference proteome</keyword>
<dbReference type="Gene3D" id="1.10.357.10">
    <property type="entry name" value="Tetracycline Repressor, domain 2"/>
    <property type="match status" value="1"/>
</dbReference>
<evidence type="ECO:0000313" key="7">
    <source>
        <dbReference type="Proteomes" id="UP000006461"/>
    </source>
</evidence>